<name>A0A6A5ZLT1_9PLEO</name>
<reference evidence="1" key="1">
    <citation type="journal article" date="2020" name="Stud. Mycol.">
        <title>101 Dothideomycetes genomes: a test case for predicting lifestyles and emergence of pathogens.</title>
        <authorList>
            <person name="Haridas S."/>
            <person name="Albert R."/>
            <person name="Binder M."/>
            <person name="Bloem J."/>
            <person name="Labutti K."/>
            <person name="Salamov A."/>
            <person name="Andreopoulos B."/>
            <person name="Baker S."/>
            <person name="Barry K."/>
            <person name="Bills G."/>
            <person name="Bluhm B."/>
            <person name="Cannon C."/>
            <person name="Castanera R."/>
            <person name="Culley D."/>
            <person name="Daum C."/>
            <person name="Ezra D."/>
            <person name="Gonzalez J."/>
            <person name="Henrissat B."/>
            <person name="Kuo A."/>
            <person name="Liang C."/>
            <person name="Lipzen A."/>
            <person name="Lutzoni F."/>
            <person name="Magnuson J."/>
            <person name="Mondo S."/>
            <person name="Nolan M."/>
            <person name="Ohm R."/>
            <person name="Pangilinan J."/>
            <person name="Park H.-J."/>
            <person name="Ramirez L."/>
            <person name="Alfaro M."/>
            <person name="Sun H."/>
            <person name="Tritt A."/>
            <person name="Yoshinaga Y."/>
            <person name="Zwiers L.-H."/>
            <person name="Turgeon B."/>
            <person name="Goodwin S."/>
            <person name="Spatafora J."/>
            <person name="Crous P."/>
            <person name="Grigoriev I."/>
        </authorList>
    </citation>
    <scope>NUCLEOTIDE SEQUENCE</scope>
    <source>
        <strain evidence="1">CBS 627.86</strain>
    </source>
</reference>
<evidence type="ECO:0000313" key="1">
    <source>
        <dbReference type="EMBL" id="KAF2119797.1"/>
    </source>
</evidence>
<accession>A0A6A5ZLT1</accession>
<dbReference type="Proteomes" id="UP000799770">
    <property type="component" value="Unassembled WGS sequence"/>
</dbReference>
<protein>
    <submittedName>
        <fullName evidence="1">Uncharacterized protein</fullName>
    </submittedName>
</protein>
<proteinExistence type="predicted"/>
<gene>
    <name evidence="1" type="ORF">BDV96DRAFT_596476</name>
</gene>
<organism evidence="1 2">
    <name type="scientific">Lophiotrema nucula</name>
    <dbReference type="NCBI Taxonomy" id="690887"/>
    <lineage>
        <taxon>Eukaryota</taxon>
        <taxon>Fungi</taxon>
        <taxon>Dikarya</taxon>
        <taxon>Ascomycota</taxon>
        <taxon>Pezizomycotina</taxon>
        <taxon>Dothideomycetes</taxon>
        <taxon>Pleosporomycetidae</taxon>
        <taxon>Pleosporales</taxon>
        <taxon>Lophiotremataceae</taxon>
        <taxon>Lophiotrema</taxon>
    </lineage>
</organism>
<dbReference type="AlphaFoldDB" id="A0A6A5ZLT1"/>
<keyword evidence="2" id="KW-1185">Reference proteome</keyword>
<sequence length="307" mass="34636">MPLKRVTSLELPLPRRRQRRVLAPSPALPTPPVGPSRLLDLPLELRDEICRLASTPHTVAVFRKPKELVVGQRVQGPSFSNPGLNIVQTCRALRISYLKKTKSERQVSVRSDQFEDYIQFAFPFVDGKTGAPLDPEEIALRVGNVLVHLESPRTRRFVHLQSLVRLVKHSPLVRVEFSFGNEHSTPGLNDAEAVELELILFCLAHPATANDGTPLFDPSTLFTDIILDLFHNMPSTIQTNYPVPFTQDRLGNGLRQLFLKVNRKEYRKLMKAPRSYPRVDEPAFLSMIGLSGIDMFKMRAAWGKKSG</sequence>
<evidence type="ECO:0000313" key="2">
    <source>
        <dbReference type="Proteomes" id="UP000799770"/>
    </source>
</evidence>
<dbReference type="EMBL" id="ML977315">
    <property type="protein sequence ID" value="KAF2119797.1"/>
    <property type="molecule type" value="Genomic_DNA"/>
</dbReference>